<keyword evidence="4 7" id="KW-1133">Transmembrane helix</keyword>
<sequence>MNSTDVGTTLREMWETRPARPRHDRKIAGVAGAVARRYDIDPTLVRVGFAVAAVYGIGIALYIAGWALLPAADADDPLDGAPTATGARSSGTTPNPVLLAVLAIALIASGGIFWGHDGGFVLPTLAVLALLFLLHRSRAHKGIPGGQAPGSVAAGTTGTDGTGTWNPDAPTVRTPAGQEPGSVTTALSTPSTDTSSTVTSAQTTTSTGTTATGTTSRGTADTDGDAPTVVTGSAVDGGPAAATDSASTPAPTSGTDPQTSRDPLGPDPLDRGAPPSWDPLGAAPFAWDLPEPAAPEPPPVPVRRRSRVTPVTLALAVLGGGVAGTVLLLTGAGLAGVPTVLATVLAVLGIGLVIGAFTRGGRGLIPFALVVALLTWGSLAAKTPLSAYGNGVGEIRATPATVAALQPSYDRGAGSIELDLRGLDLTAAPGGDAGPIRIPVNVGLGEISVTLPPNADVTVHAHADLGDVTVLGRDQDGSNIDVSSIDDLGTDGVRSGRPLILDLRTGLGSVEVHRG</sequence>
<protein>
    <recommendedName>
        <fullName evidence="8">Phage shock protein PspC N-terminal domain-containing protein</fullName>
    </recommendedName>
</protein>
<feature type="compositionally biased region" description="Pro residues" evidence="6">
    <location>
        <begin position="292"/>
        <end position="301"/>
    </location>
</feature>
<feature type="transmembrane region" description="Helical" evidence="7">
    <location>
        <begin position="313"/>
        <end position="334"/>
    </location>
</feature>
<comment type="subcellular location">
    <subcellularLocation>
        <location evidence="1">Cell membrane</location>
        <topology evidence="1">Single-pass membrane protein</topology>
    </subcellularLocation>
</comment>
<keyword evidence="3 7" id="KW-0812">Transmembrane</keyword>
<evidence type="ECO:0000313" key="10">
    <source>
        <dbReference type="Proteomes" id="UP001500449"/>
    </source>
</evidence>
<evidence type="ECO:0000256" key="4">
    <source>
        <dbReference type="ARBA" id="ARBA00022989"/>
    </source>
</evidence>
<feature type="compositionally biased region" description="Low complexity" evidence="6">
    <location>
        <begin position="155"/>
        <end position="164"/>
    </location>
</feature>
<comment type="caution">
    <text evidence="9">The sequence shown here is derived from an EMBL/GenBank/DDBJ whole genome shotgun (WGS) entry which is preliminary data.</text>
</comment>
<evidence type="ECO:0000313" key="9">
    <source>
        <dbReference type="EMBL" id="GAA1877279.1"/>
    </source>
</evidence>
<evidence type="ECO:0000256" key="3">
    <source>
        <dbReference type="ARBA" id="ARBA00022692"/>
    </source>
</evidence>
<dbReference type="InterPro" id="IPR052027">
    <property type="entry name" value="PspC"/>
</dbReference>
<gene>
    <name evidence="9" type="ORF">GCM10009836_68360</name>
</gene>
<dbReference type="EMBL" id="BAAAQK010000028">
    <property type="protein sequence ID" value="GAA1877279.1"/>
    <property type="molecule type" value="Genomic_DNA"/>
</dbReference>
<proteinExistence type="predicted"/>
<reference evidence="9 10" key="1">
    <citation type="journal article" date="2019" name="Int. J. Syst. Evol. Microbiol.">
        <title>The Global Catalogue of Microorganisms (GCM) 10K type strain sequencing project: providing services to taxonomists for standard genome sequencing and annotation.</title>
        <authorList>
            <consortium name="The Broad Institute Genomics Platform"/>
            <consortium name="The Broad Institute Genome Sequencing Center for Infectious Disease"/>
            <person name="Wu L."/>
            <person name="Ma J."/>
        </authorList>
    </citation>
    <scope>NUCLEOTIDE SEQUENCE [LARGE SCALE GENOMIC DNA]</scope>
    <source>
        <strain evidence="9 10">JCM 16009</strain>
    </source>
</reference>
<feature type="compositionally biased region" description="Low complexity" evidence="6">
    <location>
        <begin position="184"/>
        <end position="221"/>
    </location>
</feature>
<dbReference type="Pfam" id="PF04024">
    <property type="entry name" value="PspC"/>
    <property type="match status" value="1"/>
</dbReference>
<evidence type="ECO:0000256" key="1">
    <source>
        <dbReference type="ARBA" id="ARBA00004162"/>
    </source>
</evidence>
<organism evidence="9 10">
    <name type="scientific">Pseudonocardia ailaonensis</name>
    <dbReference type="NCBI Taxonomy" id="367279"/>
    <lineage>
        <taxon>Bacteria</taxon>
        <taxon>Bacillati</taxon>
        <taxon>Actinomycetota</taxon>
        <taxon>Actinomycetes</taxon>
        <taxon>Pseudonocardiales</taxon>
        <taxon>Pseudonocardiaceae</taxon>
        <taxon>Pseudonocardia</taxon>
    </lineage>
</organism>
<accession>A0ABN2NNC5</accession>
<dbReference type="PANTHER" id="PTHR33885">
    <property type="entry name" value="PHAGE SHOCK PROTEIN C"/>
    <property type="match status" value="1"/>
</dbReference>
<evidence type="ECO:0000256" key="5">
    <source>
        <dbReference type="ARBA" id="ARBA00023136"/>
    </source>
</evidence>
<evidence type="ECO:0000256" key="2">
    <source>
        <dbReference type="ARBA" id="ARBA00022475"/>
    </source>
</evidence>
<keyword evidence="2" id="KW-1003">Cell membrane</keyword>
<dbReference type="PANTHER" id="PTHR33885:SF3">
    <property type="entry name" value="PHAGE SHOCK PROTEIN C"/>
    <property type="match status" value="1"/>
</dbReference>
<evidence type="ECO:0000256" key="6">
    <source>
        <dbReference type="SAM" id="MobiDB-lite"/>
    </source>
</evidence>
<feature type="transmembrane region" description="Helical" evidence="7">
    <location>
        <begin position="120"/>
        <end position="135"/>
    </location>
</feature>
<evidence type="ECO:0000256" key="7">
    <source>
        <dbReference type="SAM" id="Phobius"/>
    </source>
</evidence>
<name>A0ABN2NNC5_9PSEU</name>
<feature type="region of interest" description="Disordered" evidence="6">
    <location>
        <begin position="143"/>
        <end position="303"/>
    </location>
</feature>
<feature type="transmembrane region" description="Helical" evidence="7">
    <location>
        <begin position="47"/>
        <end position="69"/>
    </location>
</feature>
<keyword evidence="10" id="KW-1185">Reference proteome</keyword>
<feature type="transmembrane region" description="Helical" evidence="7">
    <location>
        <begin position="340"/>
        <end position="357"/>
    </location>
</feature>
<dbReference type="InterPro" id="IPR007168">
    <property type="entry name" value="Phageshock_PspC_N"/>
</dbReference>
<keyword evidence="5 7" id="KW-0472">Membrane</keyword>
<feature type="transmembrane region" description="Helical" evidence="7">
    <location>
        <begin position="364"/>
        <end position="381"/>
    </location>
</feature>
<feature type="domain" description="Phage shock protein PspC N-terminal" evidence="8">
    <location>
        <begin position="17"/>
        <end position="71"/>
    </location>
</feature>
<evidence type="ECO:0000259" key="8">
    <source>
        <dbReference type="Pfam" id="PF04024"/>
    </source>
</evidence>
<dbReference type="Proteomes" id="UP001500449">
    <property type="component" value="Unassembled WGS sequence"/>
</dbReference>
<dbReference type="RefSeq" id="WP_344426928.1">
    <property type="nucleotide sequence ID" value="NZ_BAAAQK010000028.1"/>
</dbReference>
<feature type="compositionally biased region" description="Low complexity" evidence="6">
    <location>
        <begin position="236"/>
        <end position="257"/>
    </location>
</feature>